<proteinExistence type="predicted"/>
<dbReference type="GO" id="GO:0016747">
    <property type="term" value="F:acyltransferase activity, transferring groups other than amino-acyl groups"/>
    <property type="evidence" value="ECO:0007669"/>
    <property type="project" value="InterPro"/>
</dbReference>
<dbReference type="PANTHER" id="PTHR42791:SF1">
    <property type="entry name" value="N-ACETYLTRANSFERASE DOMAIN-CONTAINING PROTEIN"/>
    <property type="match status" value="1"/>
</dbReference>
<dbReference type="PROSITE" id="PS51186">
    <property type="entry name" value="GNAT"/>
    <property type="match status" value="1"/>
</dbReference>
<dbReference type="RefSeq" id="WP_197009361.1">
    <property type="nucleotide sequence ID" value="NZ_BAABES010000013.1"/>
</dbReference>
<organism evidence="2 3">
    <name type="scientific">Actinomadura viridis</name>
    <dbReference type="NCBI Taxonomy" id="58110"/>
    <lineage>
        <taxon>Bacteria</taxon>
        <taxon>Bacillati</taxon>
        <taxon>Actinomycetota</taxon>
        <taxon>Actinomycetes</taxon>
        <taxon>Streptosporangiales</taxon>
        <taxon>Thermomonosporaceae</taxon>
        <taxon>Actinomadura</taxon>
    </lineage>
</organism>
<dbReference type="InterPro" id="IPR016181">
    <property type="entry name" value="Acyl_CoA_acyltransferase"/>
</dbReference>
<accession>A0A931GNF4</accession>
<dbReference type="EMBL" id="JADOUA010000001">
    <property type="protein sequence ID" value="MBG6086344.1"/>
    <property type="molecule type" value="Genomic_DNA"/>
</dbReference>
<evidence type="ECO:0000259" key="1">
    <source>
        <dbReference type="PROSITE" id="PS51186"/>
    </source>
</evidence>
<dbReference type="InterPro" id="IPR052523">
    <property type="entry name" value="Trichothecene_AcTrans"/>
</dbReference>
<feature type="domain" description="N-acetyltransferase" evidence="1">
    <location>
        <begin position="6"/>
        <end position="201"/>
    </location>
</feature>
<comment type="caution">
    <text evidence="2">The sequence shown here is derived from an EMBL/GenBank/DDBJ whole genome shotgun (WGS) entry which is preliminary data.</text>
</comment>
<dbReference type="AlphaFoldDB" id="A0A931GNF4"/>
<evidence type="ECO:0000313" key="2">
    <source>
        <dbReference type="EMBL" id="MBG6086344.1"/>
    </source>
</evidence>
<dbReference type="Proteomes" id="UP000614047">
    <property type="component" value="Unassembled WGS sequence"/>
</dbReference>
<protein>
    <submittedName>
        <fullName evidence="2">GNAT superfamily N-acetyltransferase</fullName>
    </submittedName>
</protein>
<dbReference type="InterPro" id="IPR000182">
    <property type="entry name" value="GNAT_dom"/>
</dbReference>
<gene>
    <name evidence="2" type="ORF">IW256_000457</name>
</gene>
<sequence>MAELPLQVRDHDQTEMSAAVGVLARGMRDNPGHIAAFGPDPDRRRSALAAMFSALLGAVPTLERICAEQEGDIVGFAAIAPPGTCRVSLVQKMKIASSIAKVMPGALPRVLSWQGIWARHDPDEPHSHFGPIAVDAGRQGHGIGSRLMTEYTDRLDAAGHLAYLETDKPENVTFYQRFGFEITGEAAVLGNPNWFMSRKPATR</sequence>
<dbReference type="SUPFAM" id="SSF55729">
    <property type="entry name" value="Acyl-CoA N-acyltransferases (Nat)"/>
    <property type="match status" value="1"/>
</dbReference>
<evidence type="ECO:0000313" key="3">
    <source>
        <dbReference type="Proteomes" id="UP000614047"/>
    </source>
</evidence>
<dbReference type="PANTHER" id="PTHR42791">
    <property type="entry name" value="GNAT FAMILY ACETYLTRANSFERASE"/>
    <property type="match status" value="1"/>
</dbReference>
<keyword evidence="3" id="KW-1185">Reference proteome</keyword>
<dbReference type="Pfam" id="PF00583">
    <property type="entry name" value="Acetyltransf_1"/>
    <property type="match status" value="1"/>
</dbReference>
<name>A0A931GNF4_9ACTN</name>
<dbReference type="Gene3D" id="3.40.630.30">
    <property type="match status" value="1"/>
</dbReference>
<reference evidence="2" key="1">
    <citation type="submission" date="2020-11" db="EMBL/GenBank/DDBJ databases">
        <title>Sequencing the genomes of 1000 actinobacteria strains.</title>
        <authorList>
            <person name="Klenk H.-P."/>
        </authorList>
    </citation>
    <scope>NUCLEOTIDE SEQUENCE</scope>
    <source>
        <strain evidence="2">DSM 43175</strain>
    </source>
</reference>